<feature type="region of interest" description="Disordered" evidence="1">
    <location>
        <begin position="32"/>
        <end position="65"/>
    </location>
</feature>
<name>A0AAV9UFZ0_9PEZI</name>
<keyword evidence="2" id="KW-0732">Signal</keyword>
<gene>
    <name evidence="3" type="ORF">TWF730_001824</name>
</gene>
<feature type="compositionally biased region" description="Polar residues" evidence="1">
    <location>
        <begin position="585"/>
        <end position="597"/>
    </location>
</feature>
<sequence>MPHKARSTSQLLLLLVVSLASVTNVSARALPQFYPGSNSGSVQSGGSSSSGSEDSMNIENDGIVPADEFGDGVQIVISQGGGGVDIEGLIGEGQGTGDIVNNYQDPSQRVNNNGPSMELEAAQGRIEEEEEEEQEPDQASFATQADEFLEYDDGYADAGYYPDQSALDEDLLYTGGGRQFDVAPEGVPRVLGELLDTQSAAGTNPVGTATVARQGDTGSSVQNGDAPAGSPLSPAGEYQILAQEGENVVEIPQLQLEEQLPNPNAVIYPLDTVLDPEDVVNEDNEVDADGNMRILTEAPDLDAKFEKWSEEQRIKDEQEKADLRAEREAKAASERRNRNRGGRGSEEEILPKYLPDDQLPPEAFEPEIPIPYRNNYGEIVDEYGFRLDENGERIPEVNAYEEDDRARALELAAEAEARAQAQANQANTNAGAPENTDEEATIRMRRNKLYNELKKPTKYRFQPNLSPYLNRLSYKGVLDYEDVGLTGTENVSDRNRIINQPSINFRKPPSRNKNKGQKRTFYDYGVRRQGPRVYRDPRNPNNPYNFPGQPYVNNLSAQDIEDAMVAEAALNQQQSGTGAVETDNQESLTIPPSSVSDPFNMSPDKVMQLFELQQQKAAAEELARNFATGQQTTQNTMASEAEAGTPRNSNLNQRLRTGNMQLNDYFDPNLYGIANEAFGGGMNGLAGMGLPLPPGGSPFDFDLNYPGIDLNPSTGNQNPSGTRMSDYYDENLFSNSPDVIPPSTLTPQPMARTGAQTTTNRNARDAVPSAATMTEFELIDFLTRLEVPIGVGEDVYPVPYLRQLVAELLGEDVQDSTQYQF</sequence>
<evidence type="ECO:0000313" key="4">
    <source>
        <dbReference type="Proteomes" id="UP001373714"/>
    </source>
</evidence>
<feature type="region of interest" description="Disordered" evidence="1">
    <location>
        <begin position="629"/>
        <end position="650"/>
    </location>
</feature>
<feature type="compositionally biased region" description="Polar residues" evidence="1">
    <location>
        <begin position="104"/>
        <end position="115"/>
    </location>
</feature>
<dbReference type="AlphaFoldDB" id="A0AAV9UFZ0"/>
<feature type="region of interest" description="Disordered" evidence="1">
    <location>
        <begin position="418"/>
        <end position="441"/>
    </location>
</feature>
<feature type="signal peptide" evidence="2">
    <location>
        <begin position="1"/>
        <end position="27"/>
    </location>
</feature>
<feature type="compositionally biased region" description="Polar residues" evidence="1">
    <location>
        <begin position="198"/>
        <end position="207"/>
    </location>
</feature>
<evidence type="ECO:0000256" key="1">
    <source>
        <dbReference type="SAM" id="MobiDB-lite"/>
    </source>
</evidence>
<organism evidence="3 4">
    <name type="scientific">Orbilia blumenaviensis</name>
    <dbReference type="NCBI Taxonomy" id="1796055"/>
    <lineage>
        <taxon>Eukaryota</taxon>
        <taxon>Fungi</taxon>
        <taxon>Dikarya</taxon>
        <taxon>Ascomycota</taxon>
        <taxon>Pezizomycotina</taxon>
        <taxon>Orbiliomycetes</taxon>
        <taxon>Orbiliales</taxon>
        <taxon>Orbiliaceae</taxon>
        <taxon>Orbilia</taxon>
    </lineage>
</organism>
<protein>
    <submittedName>
        <fullName evidence="3">Uncharacterized protein</fullName>
    </submittedName>
</protein>
<evidence type="ECO:0000256" key="2">
    <source>
        <dbReference type="SAM" id="SignalP"/>
    </source>
</evidence>
<dbReference type="Proteomes" id="UP001373714">
    <property type="component" value="Unassembled WGS sequence"/>
</dbReference>
<feature type="compositionally biased region" description="Basic and acidic residues" evidence="1">
    <location>
        <begin position="310"/>
        <end position="336"/>
    </location>
</feature>
<feature type="region of interest" description="Disordered" evidence="1">
    <location>
        <begin position="310"/>
        <end position="368"/>
    </location>
</feature>
<feature type="region of interest" description="Disordered" evidence="1">
    <location>
        <begin position="576"/>
        <end position="597"/>
    </location>
</feature>
<feature type="chain" id="PRO_5043810329" evidence="2">
    <location>
        <begin position="28"/>
        <end position="821"/>
    </location>
</feature>
<keyword evidence="4" id="KW-1185">Reference proteome</keyword>
<proteinExistence type="predicted"/>
<reference evidence="3 4" key="1">
    <citation type="submission" date="2019-10" db="EMBL/GenBank/DDBJ databases">
        <authorList>
            <person name="Palmer J.M."/>
        </authorList>
    </citation>
    <scope>NUCLEOTIDE SEQUENCE [LARGE SCALE GENOMIC DNA]</scope>
    <source>
        <strain evidence="3 4">TWF730</strain>
    </source>
</reference>
<dbReference type="EMBL" id="JAVHNS010000011">
    <property type="protein sequence ID" value="KAK6340049.1"/>
    <property type="molecule type" value="Genomic_DNA"/>
</dbReference>
<feature type="compositionally biased region" description="Polar residues" evidence="1">
    <location>
        <begin position="629"/>
        <end position="638"/>
    </location>
</feature>
<evidence type="ECO:0000313" key="3">
    <source>
        <dbReference type="EMBL" id="KAK6340049.1"/>
    </source>
</evidence>
<feature type="compositionally biased region" description="Low complexity" evidence="1">
    <location>
        <begin position="36"/>
        <end position="55"/>
    </location>
</feature>
<feature type="region of interest" description="Disordered" evidence="1">
    <location>
        <begin position="104"/>
        <end position="140"/>
    </location>
</feature>
<accession>A0AAV9UFZ0</accession>
<feature type="compositionally biased region" description="Acidic residues" evidence="1">
    <location>
        <begin position="127"/>
        <end position="136"/>
    </location>
</feature>
<feature type="region of interest" description="Disordered" evidence="1">
    <location>
        <begin position="198"/>
        <end position="234"/>
    </location>
</feature>
<comment type="caution">
    <text evidence="3">The sequence shown here is derived from an EMBL/GenBank/DDBJ whole genome shotgun (WGS) entry which is preliminary data.</text>
</comment>
<feature type="compositionally biased region" description="Low complexity" evidence="1">
    <location>
        <begin position="418"/>
        <end position="430"/>
    </location>
</feature>